<accession>A0A3M6UI43</accession>
<evidence type="ECO:0000313" key="1">
    <source>
        <dbReference type="EMBL" id="RMX53229.1"/>
    </source>
</evidence>
<protein>
    <submittedName>
        <fullName evidence="1">Uncharacterized protein</fullName>
    </submittedName>
</protein>
<organism evidence="1 2">
    <name type="scientific">Pocillopora damicornis</name>
    <name type="common">Cauliflower coral</name>
    <name type="synonym">Millepora damicornis</name>
    <dbReference type="NCBI Taxonomy" id="46731"/>
    <lineage>
        <taxon>Eukaryota</taxon>
        <taxon>Metazoa</taxon>
        <taxon>Cnidaria</taxon>
        <taxon>Anthozoa</taxon>
        <taxon>Hexacorallia</taxon>
        <taxon>Scleractinia</taxon>
        <taxon>Astrocoeniina</taxon>
        <taxon>Pocilloporidae</taxon>
        <taxon>Pocillopora</taxon>
    </lineage>
</organism>
<keyword evidence="2" id="KW-1185">Reference proteome</keyword>
<reference evidence="1 2" key="1">
    <citation type="journal article" date="2018" name="Sci. Rep.">
        <title>Comparative analysis of the Pocillopora damicornis genome highlights role of immune system in coral evolution.</title>
        <authorList>
            <person name="Cunning R."/>
            <person name="Bay R.A."/>
            <person name="Gillette P."/>
            <person name="Baker A.C."/>
            <person name="Traylor-Knowles N."/>
        </authorList>
    </citation>
    <scope>NUCLEOTIDE SEQUENCE [LARGE SCALE GENOMIC DNA]</scope>
    <source>
        <strain evidence="1">RSMAS</strain>
        <tissue evidence="1">Whole animal</tissue>
    </source>
</reference>
<dbReference type="AlphaFoldDB" id="A0A3M6UI43"/>
<feature type="non-terminal residue" evidence="1">
    <location>
        <position position="1"/>
    </location>
</feature>
<evidence type="ECO:0000313" key="2">
    <source>
        <dbReference type="Proteomes" id="UP000275408"/>
    </source>
</evidence>
<comment type="caution">
    <text evidence="1">The sequence shown here is derived from an EMBL/GenBank/DDBJ whole genome shotgun (WGS) entry which is preliminary data.</text>
</comment>
<proteinExistence type="predicted"/>
<sequence length="87" mass="9746">QFCNDDCFDYDLNLSPATLCFSAFWDNYGIGLHLKSYRSSKTGAQCASNEVDIGKLFQALGRRKLSHQSVAAIFVIMHKTLHGFTPK</sequence>
<dbReference type="Proteomes" id="UP000275408">
    <property type="component" value="Unassembled WGS sequence"/>
</dbReference>
<gene>
    <name evidence="1" type="ORF">pdam_00016514</name>
</gene>
<name>A0A3M6UI43_POCDA</name>
<dbReference type="EMBL" id="RCHS01001489">
    <property type="protein sequence ID" value="RMX53229.1"/>
    <property type="molecule type" value="Genomic_DNA"/>
</dbReference>